<comment type="caution">
    <text evidence="2">The sequence shown here is derived from an EMBL/GenBank/DDBJ whole genome shotgun (WGS) entry which is preliminary data.</text>
</comment>
<feature type="compositionally biased region" description="Basic and acidic residues" evidence="1">
    <location>
        <begin position="567"/>
        <end position="583"/>
    </location>
</feature>
<reference evidence="2 3" key="1">
    <citation type="journal article" date="2018" name="New Phytol.">
        <title>Phylogenomics of Endogonaceae and evolution of mycorrhizas within Mucoromycota.</title>
        <authorList>
            <person name="Chang Y."/>
            <person name="Desiro A."/>
            <person name="Na H."/>
            <person name="Sandor L."/>
            <person name="Lipzen A."/>
            <person name="Clum A."/>
            <person name="Barry K."/>
            <person name="Grigoriev I.V."/>
            <person name="Martin F.M."/>
            <person name="Stajich J.E."/>
            <person name="Smith M.E."/>
            <person name="Bonito G."/>
            <person name="Spatafora J.W."/>
        </authorList>
    </citation>
    <scope>NUCLEOTIDE SEQUENCE [LARGE SCALE GENOMIC DNA]</scope>
    <source>
        <strain evidence="2 3">AD002</strain>
    </source>
</reference>
<feature type="compositionally biased region" description="Basic and acidic residues" evidence="1">
    <location>
        <begin position="615"/>
        <end position="632"/>
    </location>
</feature>
<evidence type="ECO:0000313" key="2">
    <source>
        <dbReference type="EMBL" id="RUS30092.1"/>
    </source>
</evidence>
<keyword evidence="3" id="KW-1185">Reference proteome</keyword>
<accession>A0A433QJY4</accession>
<feature type="region of interest" description="Disordered" evidence="1">
    <location>
        <begin position="548"/>
        <end position="632"/>
    </location>
</feature>
<feature type="region of interest" description="Disordered" evidence="1">
    <location>
        <begin position="194"/>
        <end position="224"/>
    </location>
</feature>
<feature type="region of interest" description="Disordered" evidence="1">
    <location>
        <begin position="273"/>
        <end position="401"/>
    </location>
</feature>
<protein>
    <submittedName>
        <fullName evidence="2">Uncharacterized protein</fullName>
    </submittedName>
</protein>
<evidence type="ECO:0000313" key="3">
    <source>
        <dbReference type="Proteomes" id="UP000274822"/>
    </source>
</evidence>
<dbReference type="InterPro" id="IPR052824">
    <property type="entry name" value="m6A_RNA_Methylation_Regulator"/>
</dbReference>
<evidence type="ECO:0000256" key="1">
    <source>
        <dbReference type="SAM" id="MobiDB-lite"/>
    </source>
</evidence>
<dbReference type="Proteomes" id="UP000274822">
    <property type="component" value="Unassembled WGS sequence"/>
</dbReference>
<sequence>MGGVGYRPGQATPVKRVIVVLGSFLLRGVGIGVRNSGVNFHPSEFAFMNLSARASYPSASTTFRSFTPSTKSHFKLKENTNATISREDRLAKLRKLAGPEHRTSSAGLPGAVGSSGLSRHALLQQAPAPGAGALFINRPQVQRKQSLPNFLRASVPPKVSPINTQPKVYAPQLKHSPKQTASIAQALTSPSINSSSFFGTQPMAVDGQGSPSTISPTLPGSSTTTTVAAGSAVVGSGSGNRPRGFIKPTKVQILDFEATKQLLNESQSTMDKIAHDEQQQKEAKRKEAKDRTEEKRRAEEEKKREREREREERKERKRAAEEETRRTRERERGEREEREREREMVREMEREERDREIEEADPDEAEKEREKEREREDDGEKGRKRRRSSGTSSKKSVSRDALMISDGEIEDDGQPGSSTVPLHPLAIPVSTNSNSFVSELTASPTSAYPVANAATTRIITDTAVPEPSLPTDLSMPVGYASFIAPNGVMPELPLLAMQADINAQVFERTNKLSEEGRAMITDFLAGKISEYFGLWKWYLSTRHLPYASRPHERGGPARSRQSGAPLDRNDRIRDELRQRVVEEDPKEEGDEGEVGRFSEHERGNPGQRKRAAPGRYERSDRVVSREDGKLRR</sequence>
<dbReference type="PANTHER" id="PTHR13585:SF19">
    <property type="entry name" value="ZINC FINGER CCCH DOMAIN-CONTAINING PROTEIN 13"/>
    <property type="match status" value="1"/>
</dbReference>
<feature type="compositionally biased region" description="Basic and acidic residues" evidence="1">
    <location>
        <begin position="273"/>
        <end position="356"/>
    </location>
</feature>
<feature type="compositionally biased region" description="Low complexity" evidence="1">
    <location>
        <begin position="210"/>
        <end position="224"/>
    </location>
</feature>
<proteinExistence type="predicted"/>
<dbReference type="PANTHER" id="PTHR13585">
    <property type="entry name" value="CHASCON, ISOFORM D-RELATED"/>
    <property type="match status" value="1"/>
</dbReference>
<organism evidence="2 3">
    <name type="scientific">Jimgerdemannia flammicorona</name>
    <dbReference type="NCBI Taxonomy" id="994334"/>
    <lineage>
        <taxon>Eukaryota</taxon>
        <taxon>Fungi</taxon>
        <taxon>Fungi incertae sedis</taxon>
        <taxon>Mucoromycota</taxon>
        <taxon>Mucoromycotina</taxon>
        <taxon>Endogonomycetes</taxon>
        <taxon>Endogonales</taxon>
        <taxon>Endogonaceae</taxon>
        <taxon>Jimgerdemannia</taxon>
    </lineage>
</organism>
<name>A0A433QJY4_9FUNG</name>
<gene>
    <name evidence="2" type="ORF">BC938DRAFT_479856</name>
</gene>
<dbReference type="AlphaFoldDB" id="A0A433QJY4"/>
<dbReference type="EMBL" id="RBNJ01004302">
    <property type="protein sequence ID" value="RUS30092.1"/>
    <property type="molecule type" value="Genomic_DNA"/>
</dbReference>
<feature type="compositionally biased region" description="Basic and acidic residues" evidence="1">
    <location>
        <begin position="593"/>
        <end position="603"/>
    </location>
</feature>
<feature type="compositionally biased region" description="Basic and acidic residues" evidence="1">
    <location>
        <begin position="366"/>
        <end position="381"/>
    </location>
</feature>